<dbReference type="RefSeq" id="WP_117384546.1">
    <property type="nucleotide sequence ID" value="NZ_QWDE01000004.1"/>
</dbReference>
<reference evidence="2 3" key="1">
    <citation type="submission" date="2018-08" db="EMBL/GenBank/DDBJ databases">
        <title>Mucilaginibacter terrae sp. nov., isolated from manganese diggings.</title>
        <authorList>
            <person name="Huang Y."/>
            <person name="Zhou Z."/>
        </authorList>
    </citation>
    <scope>NUCLEOTIDE SEQUENCE [LARGE SCALE GENOMIC DNA]</scope>
    <source>
        <strain evidence="2 3">ZH6</strain>
    </source>
</reference>
<organism evidence="2 3">
    <name type="scientific">Mucilaginibacter terrenus</name>
    <dbReference type="NCBI Taxonomy" id="2482727"/>
    <lineage>
        <taxon>Bacteria</taxon>
        <taxon>Pseudomonadati</taxon>
        <taxon>Bacteroidota</taxon>
        <taxon>Sphingobacteriia</taxon>
        <taxon>Sphingobacteriales</taxon>
        <taxon>Sphingobacteriaceae</taxon>
        <taxon>Mucilaginibacter</taxon>
    </lineage>
</organism>
<feature type="transmembrane region" description="Helical" evidence="1">
    <location>
        <begin position="12"/>
        <end position="32"/>
    </location>
</feature>
<dbReference type="OrthoDB" id="329514at2"/>
<proteinExistence type="predicted"/>
<protein>
    <recommendedName>
        <fullName evidence="4">Cytochrome B</fullName>
    </recommendedName>
</protein>
<comment type="caution">
    <text evidence="2">The sequence shown here is derived from an EMBL/GenBank/DDBJ whole genome shotgun (WGS) entry which is preliminary data.</text>
</comment>
<dbReference type="Proteomes" id="UP000260823">
    <property type="component" value="Unassembled WGS sequence"/>
</dbReference>
<evidence type="ECO:0008006" key="4">
    <source>
        <dbReference type="Google" id="ProtNLM"/>
    </source>
</evidence>
<dbReference type="AlphaFoldDB" id="A0A3E2NL55"/>
<gene>
    <name evidence="2" type="ORF">DYU05_18045</name>
</gene>
<feature type="transmembrane region" description="Helical" evidence="1">
    <location>
        <begin position="85"/>
        <end position="103"/>
    </location>
</feature>
<accession>A0A3E2NL55</accession>
<evidence type="ECO:0000256" key="1">
    <source>
        <dbReference type="SAM" id="Phobius"/>
    </source>
</evidence>
<sequence length="154" mass="18094">MYNLILPLHSLVRWLVLASLLFAIYRSYYGWLGKKKYSRFEDKVRHTTATISHIQFVVGLWLYVVSPITTYFIHNFGTAVRMRDVRFFGMEHVTMMFIAITLITIGSSKAKRKAKDLEKFRTQAIWFSIGLLVILSSIPWAFSPLVHRPWFRGF</sequence>
<keyword evidence="1" id="KW-0472">Membrane</keyword>
<feature type="transmembrane region" description="Helical" evidence="1">
    <location>
        <begin position="53"/>
        <end position="73"/>
    </location>
</feature>
<evidence type="ECO:0000313" key="2">
    <source>
        <dbReference type="EMBL" id="RFZ81725.1"/>
    </source>
</evidence>
<keyword evidence="1" id="KW-0812">Transmembrane</keyword>
<dbReference type="EMBL" id="QWDE01000004">
    <property type="protein sequence ID" value="RFZ81725.1"/>
    <property type="molecule type" value="Genomic_DNA"/>
</dbReference>
<feature type="transmembrane region" description="Helical" evidence="1">
    <location>
        <begin position="124"/>
        <end position="142"/>
    </location>
</feature>
<evidence type="ECO:0000313" key="3">
    <source>
        <dbReference type="Proteomes" id="UP000260823"/>
    </source>
</evidence>
<name>A0A3E2NL55_9SPHI</name>
<keyword evidence="3" id="KW-1185">Reference proteome</keyword>
<keyword evidence="1" id="KW-1133">Transmembrane helix</keyword>